<dbReference type="EC" id="4.4.1.16" evidence="7"/>
<evidence type="ECO:0000256" key="3">
    <source>
        <dbReference type="ARBA" id="ARBA00011738"/>
    </source>
</evidence>
<feature type="domain" description="Aminotransferase class V" evidence="9">
    <location>
        <begin position="18"/>
        <end position="87"/>
    </location>
</feature>
<evidence type="ECO:0000313" key="10">
    <source>
        <dbReference type="EMBL" id="KAK7066531.1"/>
    </source>
</evidence>
<dbReference type="GO" id="GO:0005829">
    <property type="term" value="C:cytosol"/>
    <property type="evidence" value="ECO:0007669"/>
    <property type="project" value="UniProtKB-SubCell"/>
</dbReference>
<evidence type="ECO:0000256" key="8">
    <source>
        <dbReference type="ARBA" id="ARBA00040554"/>
    </source>
</evidence>
<dbReference type="AlphaFoldDB" id="A0AAN8ZSB4"/>
<evidence type="ECO:0000256" key="2">
    <source>
        <dbReference type="ARBA" id="ARBA00004514"/>
    </source>
</evidence>
<dbReference type="InterPro" id="IPR000192">
    <property type="entry name" value="Aminotrans_V_dom"/>
</dbReference>
<dbReference type="Pfam" id="PF00266">
    <property type="entry name" value="Aminotran_5"/>
    <property type="match status" value="1"/>
</dbReference>
<dbReference type="EMBL" id="JAXCGZ010019149">
    <property type="protein sequence ID" value="KAK7066531.1"/>
    <property type="molecule type" value="Genomic_DNA"/>
</dbReference>
<evidence type="ECO:0000256" key="7">
    <source>
        <dbReference type="ARBA" id="ARBA00039054"/>
    </source>
</evidence>
<dbReference type="GO" id="GO:0016740">
    <property type="term" value="F:transferase activity"/>
    <property type="evidence" value="ECO:0007669"/>
    <property type="project" value="UniProtKB-KW"/>
</dbReference>
<sequence>MSGSSSGPSSGSNTHKRVYLDYNATTPLAPEVMKVVEQSMHEAWGNPSSAHEEGARARAIINQARDDVARMIGASPQDVLFMSGGTE</sequence>
<dbReference type="PANTHER" id="PTHR11601:SF62">
    <property type="entry name" value="SELENOCYSTEINE LYASE"/>
    <property type="match status" value="1"/>
</dbReference>
<dbReference type="Gene3D" id="3.40.640.10">
    <property type="entry name" value="Type I PLP-dependent aspartate aminotransferase-like (Major domain)"/>
    <property type="match status" value="1"/>
</dbReference>
<dbReference type="Gene3D" id="1.10.260.50">
    <property type="match status" value="1"/>
</dbReference>
<dbReference type="GO" id="GO:0009000">
    <property type="term" value="F:selenocysteine lyase activity"/>
    <property type="evidence" value="ECO:0007669"/>
    <property type="project" value="UniProtKB-EC"/>
</dbReference>
<accession>A0AAN8ZSB4</accession>
<protein>
    <recommendedName>
        <fullName evidence="8">Selenocysteine lyase</fullName>
        <ecNumber evidence="7">4.4.1.16</ecNumber>
    </recommendedName>
</protein>
<evidence type="ECO:0000259" key="9">
    <source>
        <dbReference type="Pfam" id="PF00266"/>
    </source>
</evidence>
<dbReference type="InterPro" id="IPR015422">
    <property type="entry name" value="PyrdxlP-dep_Trfase_small"/>
</dbReference>
<proteinExistence type="predicted"/>
<organism evidence="10 11">
    <name type="scientific">Halocaridina rubra</name>
    <name type="common">Hawaiian red shrimp</name>
    <dbReference type="NCBI Taxonomy" id="373956"/>
    <lineage>
        <taxon>Eukaryota</taxon>
        <taxon>Metazoa</taxon>
        <taxon>Ecdysozoa</taxon>
        <taxon>Arthropoda</taxon>
        <taxon>Crustacea</taxon>
        <taxon>Multicrustacea</taxon>
        <taxon>Malacostraca</taxon>
        <taxon>Eumalacostraca</taxon>
        <taxon>Eucarida</taxon>
        <taxon>Decapoda</taxon>
        <taxon>Pleocyemata</taxon>
        <taxon>Caridea</taxon>
        <taxon>Atyoidea</taxon>
        <taxon>Atyidae</taxon>
        <taxon>Halocaridina</taxon>
    </lineage>
</organism>
<comment type="function">
    <text evidence="6">Catalyzes the decomposition of L-selenocysteine to L-alanine and elemental selenium.</text>
</comment>
<dbReference type="InterPro" id="IPR015424">
    <property type="entry name" value="PyrdxlP-dep_Trfase"/>
</dbReference>
<evidence type="ECO:0000256" key="6">
    <source>
        <dbReference type="ARBA" id="ARBA00037407"/>
    </source>
</evidence>
<keyword evidence="11" id="KW-1185">Reference proteome</keyword>
<comment type="subcellular location">
    <subcellularLocation>
        <location evidence="2">Cytoplasm</location>
        <location evidence="2">Cytosol</location>
    </subcellularLocation>
</comment>
<feature type="non-terminal residue" evidence="10">
    <location>
        <position position="87"/>
    </location>
</feature>
<keyword evidence="5" id="KW-0808">Transferase</keyword>
<gene>
    <name evidence="10" type="ORF">SK128_009923</name>
</gene>
<keyword evidence="4" id="KW-0963">Cytoplasm</keyword>
<evidence type="ECO:0000313" key="11">
    <source>
        <dbReference type="Proteomes" id="UP001381693"/>
    </source>
</evidence>
<dbReference type="PANTHER" id="PTHR11601">
    <property type="entry name" value="CYSTEINE DESULFURYLASE FAMILY MEMBER"/>
    <property type="match status" value="1"/>
</dbReference>
<evidence type="ECO:0000256" key="1">
    <source>
        <dbReference type="ARBA" id="ARBA00001933"/>
    </source>
</evidence>
<comment type="cofactor">
    <cofactor evidence="1">
        <name>pyridoxal 5'-phosphate</name>
        <dbReference type="ChEBI" id="CHEBI:597326"/>
    </cofactor>
</comment>
<dbReference type="Proteomes" id="UP001381693">
    <property type="component" value="Unassembled WGS sequence"/>
</dbReference>
<dbReference type="Gene3D" id="3.90.1150.10">
    <property type="entry name" value="Aspartate Aminotransferase, domain 1"/>
    <property type="match status" value="1"/>
</dbReference>
<comment type="subunit">
    <text evidence="3">Homodimer.</text>
</comment>
<evidence type="ECO:0000256" key="5">
    <source>
        <dbReference type="ARBA" id="ARBA00022679"/>
    </source>
</evidence>
<comment type="caution">
    <text evidence="10">The sequence shown here is derived from an EMBL/GenBank/DDBJ whole genome shotgun (WGS) entry which is preliminary data.</text>
</comment>
<dbReference type="InterPro" id="IPR015421">
    <property type="entry name" value="PyrdxlP-dep_Trfase_major"/>
</dbReference>
<reference evidence="10 11" key="1">
    <citation type="submission" date="2023-11" db="EMBL/GenBank/DDBJ databases">
        <title>Halocaridina rubra genome assembly.</title>
        <authorList>
            <person name="Smith C."/>
        </authorList>
    </citation>
    <scope>NUCLEOTIDE SEQUENCE [LARGE SCALE GENOMIC DNA]</scope>
    <source>
        <strain evidence="10">EP-1</strain>
        <tissue evidence="10">Whole</tissue>
    </source>
</reference>
<evidence type="ECO:0000256" key="4">
    <source>
        <dbReference type="ARBA" id="ARBA00022490"/>
    </source>
</evidence>
<dbReference type="SUPFAM" id="SSF53383">
    <property type="entry name" value="PLP-dependent transferases"/>
    <property type="match status" value="1"/>
</dbReference>
<name>A0AAN8ZSB4_HALRR</name>